<dbReference type="Pfam" id="PF00849">
    <property type="entry name" value="PseudoU_synth_2"/>
    <property type="match status" value="1"/>
</dbReference>
<evidence type="ECO:0000259" key="1">
    <source>
        <dbReference type="Pfam" id="PF00849"/>
    </source>
</evidence>
<dbReference type="PANTHER" id="PTHR47683:SF2">
    <property type="entry name" value="RNA-BINDING S4 DOMAIN-CONTAINING PROTEIN"/>
    <property type="match status" value="1"/>
</dbReference>
<sequence length="364" mass="41258">MRVKGMLEHCISWTYYHIQRDEDHPQRKEVGEFLDPQNVPVALRSGAARFRFWRDLKPPFQVVQVTRAEHALGKWKDAVKDEAAKPHPDGDLFYVTYECNLAHHVERAWGLKTAAGTFDNKVHGVASVRRGMRSNKQLVGHGAVGLCLVSAYLWRGFCTYILHKPAGVVSQRRDALGRDSVYEVFDSLVARGLLPDAPAHVGAVGRLDLETTGLIVMTEDRELNRGLGKAALEKRYEITVLGHWQPADERIRGLSDPYLYHQKATNSGQKTWTKPAQVRLLRQWEEDPGSQKPAFLGHRSLLEFTLREGRNRQIRRLVARSGLRLLHLHRTAVGPLELRDTACGHARPVCGEELRSLRRLCGLE</sequence>
<feature type="domain" description="Pseudouridine synthase RsuA/RluA-like" evidence="1">
    <location>
        <begin position="160"/>
        <end position="319"/>
    </location>
</feature>
<comment type="caution">
    <text evidence="2">The sequence shown here is derived from an EMBL/GenBank/DDBJ whole genome shotgun (WGS) entry which is preliminary data.</text>
</comment>
<name>A0AA36HJX1_9DINO</name>
<dbReference type="InterPro" id="IPR006145">
    <property type="entry name" value="PsdUridine_synth_RsuA/RluA"/>
</dbReference>
<proteinExistence type="predicted"/>
<dbReference type="InterPro" id="IPR050343">
    <property type="entry name" value="RsuA_PseudoU_synthase"/>
</dbReference>
<dbReference type="Proteomes" id="UP001178507">
    <property type="component" value="Unassembled WGS sequence"/>
</dbReference>
<evidence type="ECO:0000313" key="3">
    <source>
        <dbReference type="Proteomes" id="UP001178507"/>
    </source>
</evidence>
<dbReference type="GO" id="GO:0001522">
    <property type="term" value="P:pseudouridine synthesis"/>
    <property type="evidence" value="ECO:0007669"/>
    <property type="project" value="InterPro"/>
</dbReference>
<reference evidence="2" key="1">
    <citation type="submission" date="2023-08" db="EMBL/GenBank/DDBJ databases">
        <authorList>
            <person name="Chen Y."/>
            <person name="Shah S."/>
            <person name="Dougan E. K."/>
            <person name="Thang M."/>
            <person name="Chan C."/>
        </authorList>
    </citation>
    <scope>NUCLEOTIDE SEQUENCE</scope>
</reference>
<evidence type="ECO:0000313" key="2">
    <source>
        <dbReference type="EMBL" id="CAJ1370549.1"/>
    </source>
</evidence>
<protein>
    <recommendedName>
        <fullName evidence="1">Pseudouridine synthase RsuA/RluA-like domain-containing protein</fullName>
    </recommendedName>
</protein>
<accession>A0AA36HJX1</accession>
<dbReference type="AlphaFoldDB" id="A0AA36HJX1"/>
<dbReference type="Gene3D" id="3.30.2350.10">
    <property type="entry name" value="Pseudouridine synthase"/>
    <property type="match status" value="1"/>
</dbReference>
<dbReference type="GO" id="GO:0009982">
    <property type="term" value="F:pseudouridine synthase activity"/>
    <property type="evidence" value="ECO:0007669"/>
    <property type="project" value="InterPro"/>
</dbReference>
<dbReference type="PANTHER" id="PTHR47683">
    <property type="entry name" value="PSEUDOURIDINE SYNTHASE FAMILY PROTEIN-RELATED"/>
    <property type="match status" value="1"/>
</dbReference>
<dbReference type="InterPro" id="IPR020103">
    <property type="entry name" value="PsdUridine_synth_cat_dom_sf"/>
</dbReference>
<dbReference type="SUPFAM" id="SSF55120">
    <property type="entry name" value="Pseudouridine synthase"/>
    <property type="match status" value="1"/>
</dbReference>
<keyword evidence="3" id="KW-1185">Reference proteome</keyword>
<dbReference type="EMBL" id="CAUJNA010000025">
    <property type="protein sequence ID" value="CAJ1370549.1"/>
    <property type="molecule type" value="Genomic_DNA"/>
</dbReference>
<gene>
    <name evidence="2" type="ORF">EVOR1521_LOCUS1102</name>
</gene>
<dbReference type="GO" id="GO:0003723">
    <property type="term" value="F:RNA binding"/>
    <property type="evidence" value="ECO:0007669"/>
    <property type="project" value="InterPro"/>
</dbReference>
<organism evidence="2 3">
    <name type="scientific">Effrenium voratum</name>
    <dbReference type="NCBI Taxonomy" id="2562239"/>
    <lineage>
        <taxon>Eukaryota</taxon>
        <taxon>Sar</taxon>
        <taxon>Alveolata</taxon>
        <taxon>Dinophyceae</taxon>
        <taxon>Suessiales</taxon>
        <taxon>Symbiodiniaceae</taxon>
        <taxon>Effrenium</taxon>
    </lineage>
</organism>